<proteinExistence type="predicted"/>
<dbReference type="EMBL" id="CP002447">
    <property type="protein sequence ID" value="ADV14904.1"/>
    <property type="molecule type" value="Genomic_DNA"/>
</dbReference>
<evidence type="ECO:0000313" key="1">
    <source>
        <dbReference type="EMBL" id="ADV14904.1"/>
    </source>
</evidence>
<protein>
    <submittedName>
        <fullName evidence="1">Uncharacterized protein</fullName>
    </submittedName>
</protein>
<accession>E8TJP3</accession>
<dbReference type="HOGENOM" id="CLU_3390217_0_0_5"/>
<dbReference type="KEGG" id="mci:Mesci_5886"/>
<organism evidence="1 2">
    <name type="scientific">Mesorhizobium ciceri biovar biserrulae (strain HAMBI 2942 / LMG 23838 / WSM1271)</name>
    <dbReference type="NCBI Taxonomy" id="765698"/>
    <lineage>
        <taxon>Bacteria</taxon>
        <taxon>Pseudomonadati</taxon>
        <taxon>Pseudomonadota</taxon>
        <taxon>Alphaproteobacteria</taxon>
        <taxon>Hyphomicrobiales</taxon>
        <taxon>Phyllobacteriaceae</taxon>
        <taxon>Mesorhizobium</taxon>
    </lineage>
</organism>
<dbReference type="AlphaFoldDB" id="E8TJP3"/>
<evidence type="ECO:0000313" key="2">
    <source>
        <dbReference type="Proteomes" id="UP000007471"/>
    </source>
</evidence>
<sequence>MGLILVRASDIFAPRGHLNLAATSNGEPKRPL</sequence>
<dbReference type="Proteomes" id="UP000007471">
    <property type="component" value="Chromosome"/>
</dbReference>
<name>E8TJP3_MESCW</name>
<gene>
    <name evidence="1" type="ordered locus">Mesci_5886</name>
</gene>
<dbReference type="OrthoDB" id="8088920at2"/>
<reference evidence="2" key="1">
    <citation type="submission" date="2011-01" db="EMBL/GenBank/DDBJ databases">
        <title>Complete sequence of chromosome of Mesorhizobium ciceri bv. biserrulae WSM1271.</title>
        <authorList>
            <person name="Lucas S."/>
            <person name="Copeland A."/>
            <person name="Lapidus A."/>
            <person name="Cheng J.-F."/>
            <person name="Goodwin L."/>
            <person name="Pitluck S."/>
            <person name="Teshima H."/>
            <person name="Detter J.C."/>
            <person name="Han C."/>
            <person name="Tapia R."/>
            <person name="Land M."/>
            <person name="Hauser L."/>
            <person name="Kyrpides N."/>
            <person name="Ivanova N."/>
            <person name="Nandasena K."/>
            <person name="Reeve W.G."/>
            <person name="Howieson J.G."/>
            <person name="O'Hara G."/>
            <person name="Tiwari R.P."/>
            <person name="Woyke T."/>
        </authorList>
    </citation>
    <scope>NUCLEOTIDE SEQUENCE [LARGE SCALE GENOMIC DNA]</scope>
    <source>
        <strain evidence="2">HAMBI 2942 / LMG 23838 / WSM1271</strain>
    </source>
</reference>